<dbReference type="GO" id="GO:0016491">
    <property type="term" value="F:oxidoreductase activity"/>
    <property type="evidence" value="ECO:0007669"/>
    <property type="project" value="UniProtKB-KW"/>
</dbReference>
<dbReference type="InterPro" id="IPR036188">
    <property type="entry name" value="FAD/NAD-bd_sf"/>
</dbReference>
<organism evidence="4 5">
    <name type="scientific">Lutimaribacter saemankumensis</name>
    <dbReference type="NCBI Taxonomy" id="490829"/>
    <lineage>
        <taxon>Bacteria</taxon>
        <taxon>Pseudomonadati</taxon>
        <taxon>Pseudomonadota</taxon>
        <taxon>Alphaproteobacteria</taxon>
        <taxon>Rhodobacterales</taxon>
        <taxon>Roseobacteraceae</taxon>
        <taxon>Lutimaribacter</taxon>
    </lineage>
</organism>
<feature type="domain" description="FAD/NAD(P)-binding" evidence="2">
    <location>
        <begin position="5"/>
        <end position="312"/>
    </location>
</feature>
<keyword evidence="1" id="KW-0560">Oxidoreductase</keyword>
<keyword evidence="5" id="KW-1185">Reference proteome</keyword>
<dbReference type="AlphaFoldDB" id="A0A1G8NYJ1"/>
<protein>
    <submittedName>
        <fullName evidence="4">NADPH-dependent 2,4-dienoyl-CoA reductase, sulfur reductase</fullName>
    </submittedName>
</protein>
<dbReference type="CDD" id="cd19946">
    <property type="entry name" value="GlpA-like_Fer2_BFD-like"/>
    <property type="match status" value="1"/>
</dbReference>
<dbReference type="Pfam" id="PF07992">
    <property type="entry name" value="Pyr_redox_2"/>
    <property type="match status" value="1"/>
</dbReference>
<evidence type="ECO:0000259" key="3">
    <source>
        <dbReference type="Pfam" id="PF17806"/>
    </source>
</evidence>
<evidence type="ECO:0000313" key="4">
    <source>
        <dbReference type="EMBL" id="SDI85303.1"/>
    </source>
</evidence>
<dbReference type="PRINTS" id="PR00368">
    <property type="entry name" value="FADPNR"/>
</dbReference>
<dbReference type="PRINTS" id="PR00411">
    <property type="entry name" value="PNDRDTASEI"/>
</dbReference>
<dbReference type="Gene3D" id="1.10.10.1100">
    <property type="entry name" value="BFD-like [2Fe-2S]-binding domain"/>
    <property type="match status" value="1"/>
</dbReference>
<dbReference type="RefSeq" id="WP_090028903.1">
    <property type="nucleotide sequence ID" value="NZ_FNEB01000006.1"/>
</dbReference>
<dbReference type="STRING" id="490829.SAMN05421850_1068"/>
<evidence type="ECO:0000259" key="2">
    <source>
        <dbReference type="Pfam" id="PF07992"/>
    </source>
</evidence>
<proteinExistence type="predicted"/>
<sequence length="463" mass="48444">MRSADLIIVGAGPAGMAAAACAAGKGLSVLLLDEQPRAGGQIYRDVARAWPKRGGLLGKDYAAGLPLVQALDHPGITHITGATVWQIEDGPLVTFTVNGAAQQAQGKRLLIATGALERPMPLPGWTLPGVMTAGAGQILLKQSGMVSDRAVLVGCGPLLYLIGAQMVRAGTPPLALVETQGRGDLLAAMRHVGGALRGWRYMLKGLGMLAELRRAGVARHVAATDIEIAGANRAESVRFRAAGQQHEIGCDTVLLHHGVVPNTQAARSIDIPHEWDSRQRAFVPQRDAWGRSARADVFIAGDGAGIGGAKAAAIAGELAALAIAHDLGALAQGDRDLEARQLRWRLSAELAARPFIDRAYPPFAPALAPADKTIICRCEEVTAGDIRRYAAMGCLGPNQAKAFGRAGMGPCQGRYCGLSVTEILSAAHGQAPDRTGYYRIRPPLKPVTLAELAAMADTPDAAE</sequence>
<dbReference type="InterPro" id="IPR017224">
    <property type="entry name" value="Opine_Oxase_asu/HCN_bsu"/>
</dbReference>
<dbReference type="PANTHER" id="PTHR42949:SF3">
    <property type="entry name" value="ANAEROBIC GLYCEROL-3-PHOSPHATE DEHYDROGENASE SUBUNIT B"/>
    <property type="match status" value="1"/>
</dbReference>
<feature type="domain" description="SoxA A3" evidence="3">
    <location>
        <begin position="372"/>
        <end position="454"/>
    </location>
</feature>
<dbReference type="InterPro" id="IPR041117">
    <property type="entry name" value="SoxA_A3"/>
</dbReference>
<name>A0A1G8NYJ1_9RHOB</name>
<evidence type="ECO:0000313" key="5">
    <source>
        <dbReference type="Proteomes" id="UP000199340"/>
    </source>
</evidence>
<dbReference type="InterPro" id="IPR041854">
    <property type="entry name" value="BFD-like_2Fe2S-bd_dom_sf"/>
</dbReference>
<evidence type="ECO:0000256" key="1">
    <source>
        <dbReference type="ARBA" id="ARBA00023002"/>
    </source>
</evidence>
<dbReference type="OrthoDB" id="9801699at2"/>
<gene>
    <name evidence="4" type="ORF">SAMN05421850_1068</name>
</gene>
<accession>A0A1G8NYJ1</accession>
<dbReference type="InterPro" id="IPR051691">
    <property type="entry name" value="Metab_Enz_Cyan_OpOx_G3PDH"/>
</dbReference>
<dbReference type="Proteomes" id="UP000199340">
    <property type="component" value="Unassembled WGS sequence"/>
</dbReference>
<dbReference type="Pfam" id="PF17806">
    <property type="entry name" value="SO_alpha_A3"/>
    <property type="match status" value="1"/>
</dbReference>
<dbReference type="SUPFAM" id="SSF51905">
    <property type="entry name" value="FAD/NAD(P)-binding domain"/>
    <property type="match status" value="1"/>
</dbReference>
<dbReference type="PIRSF" id="PIRSF037495">
    <property type="entry name" value="Opine_OX_OoxA/HcnB"/>
    <property type="match status" value="1"/>
</dbReference>
<dbReference type="EMBL" id="FNEB01000006">
    <property type="protein sequence ID" value="SDI85303.1"/>
    <property type="molecule type" value="Genomic_DNA"/>
</dbReference>
<dbReference type="InterPro" id="IPR023753">
    <property type="entry name" value="FAD/NAD-binding_dom"/>
</dbReference>
<dbReference type="Gene3D" id="3.50.50.60">
    <property type="entry name" value="FAD/NAD(P)-binding domain"/>
    <property type="match status" value="2"/>
</dbReference>
<dbReference type="PROSITE" id="PS51257">
    <property type="entry name" value="PROKAR_LIPOPROTEIN"/>
    <property type="match status" value="1"/>
</dbReference>
<reference evidence="4 5" key="1">
    <citation type="submission" date="2016-10" db="EMBL/GenBank/DDBJ databases">
        <authorList>
            <person name="de Groot N.N."/>
        </authorList>
    </citation>
    <scope>NUCLEOTIDE SEQUENCE [LARGE SCALE GENOMIC DNA]</scope>
    <source>
        <strain evidence="4 5">DSM 28010</strain>
    </source>
</reference>
<dbReference type="PANTHER" id="PTHR42949">
    <property type="entry name" value="ANAEROBIC GLYCEROL-3-PHOSPHATE DEHYDROGENASE SUBUNIT B"/>
    <property type="match status" value="1"/>
</dbReference>